<evidence type="ECO:0000313" key="1">
    <source>
        <dbReference type="EMBL" id="PWW22906.1"/>
    </source>
</evidence>
<dbReference type="AlphaFoldDB" id="A0A317QJM3"/>
<comment type="caution">
    <text evidence="1">The sequence shown here is derived from an EMBL/GenBank/DDBJ whole genome shotgun (WGS) entry which is preliminary data.</text>
</comment>
<dbReference type="Proteomes" id="UP000246661">
    <property type="component" value="Unassembled WGS sequence"/>
</dbReference>
<evidence type="ECO:0008006" key="3">
    <source>
        <dbReference type="Google" id="ProtNLM"/>
    </source>
</evidence>
<gene>
    <name evidence="1" type="ORF">JD79_02069</name>
</gene>
<sequence>MNTTARVLLHIGTPKSGTTYLQDLMWDHRGTLADAGVLYPGDRPDAHFLASQDLQFGEYQGWQDPEVDGAWARLVQAAREHRGTTVISHELFGDLTEEWAARALADLDFAEVHLVVTARDLARQLPAVWQEDLKHRHHLSLRDLVEVVRPGTDRPDVMRPGGMTPEGHAETFWQRQDLGAVLRRWGAQDLPADRVHVVTVPQPGSAPDLLWQRFASVIGIDPAVLPGGARPRNRSLGHVEAELLRRVNERLAYGVDWPVYGPRVTHLLAPVLADRAAAVPLRLPAGAEWVPAHAERMIAEVRSLGVSVVGDLDDLLVTTDGPAPEPEPGPAELLEAAMDAIVALLPGVAPVREAVRVEPEVPFEPAVPEVQAPPAPAGWPSWRTWVRAGRGRPARATTVAEPELAGV</sequence>
<evidence type="ECO:0000313" key="2">
    <source>
        <dbReference type="Proteomes" id="UP000246661"/>
    </source>
</evidence>
<accession>A0A317QJM3</accession>
<dbReference type="SUPFAM" id="SSF52540">
    <property type="entry name" value="P-loop containing nucleoside triphosphate hydrolases"/>
    <property type="match status" value="1"/>
</dbReference>
<dbReference type="Gene3D" id="3.40.50.300">
    <property type="entry name" value="P-loop containing nucleotide triphosphate hydrolases"/>
    <property type="match status" value="1"/>
</dbReference>
<dbReference type="RefSeq" id="WP_110005423.1">
    <property type="nucleotide sequence ID" value="NZ_QGTX01000001.1"/>
</dbReference>
<keyword evidence="2" id="KW-1185">Reference proteome</keyword>
<dbReference type="OrthoDB" id="5144031at2"/>
<reference evidence="2" key="1">
    <citation type="submission" date="2018-05" db="EMBL/GenBank/DDBJ databases">
        <authorList>
            <person name="Klenk H.-P."/>
            <person name="Huntemann M."/>
            <person name="Clum A."/>
            <person name="Pillay M."/>
            <person name="Palaniappan K."/>
            <person name="Varghese N."/>
            <person name="Mikhailova N."/>
            <person name="Stamatis D."/>
            <person name="Reddy T."/>
            <person name="Daum C."/>
            <person name="Shapiro N."/>
            <person name="Ivanova N."/>
            <person name="Kyrpides N."/>
            <person name="Woyke T."/>
        </authorList>
    </citation>
    <scope>NUCLEOTIDE SEQUENCE [LARGE SCALE GENOMIC DNA]</scope>
    <source>
        <strain evidence="2">DSM 45417</strain>
    </source>
</reference>
<organism evidence="1 2">
    <name type="scientific">Geodermatophilus normandii</name>
    <dbReference type="NCBI Taxonomy" id="1137989"/>
    <lineage>
        <taxon>Bacteria</taxon>
        <taxon>Bacillati</taxon>
        <taxon>Actinomycetota</taxon>
        <taxon>Actinomycetes</taxon>
        <taxon>Geodermatophilales</taxon>
        <taxon>Geodermatophilaceae</taxon>
        <taxon>Geodermatophilus</taxon>
    </lineage>
</organism>
<dbReference type="EMBL" id="QGTX01000001">
    <property type="protein sequence ID" value="PWW22906.1"/>
    <property type="molecule type" value="Genomic_DNA"/>
</dbReference>
<proteinExistence type="predicted"/>
<protein>
    <recommendedName>
        <fullName evidence="3">Sulfotransferase family protein</fullName>
    </recommendedName>
</protein>
<name>A0A317QJM3_9ACTN</name>
<dbReference type="InterPro" id="IPR027417">
    <property type="entry name" value="P-loop_NTPase"/>
</dbReference>